<sequence length="384" mass="42698">MKHGGRRGNASARQDGRIDRLPEVGGKRSVMRSVVMILAEILLTVGLVCALYVVWMQWWTGVQSENRQIEERQSVGWAQPASDGANAKIAHPQQGDPPLQPEHASIGELIGRVYIPRFGDAWERNLVQGTDLAELNLHGLGHYVDSQMPGQVGNFAIAGHRNGYGQPLGDVDKLQPGDAVVVRTKDYWYVYTYTNYTIVTPDETSVISANPEDPSAPPTKRLLTMTTCEPKYTAPTHRWISFGEFKYWAKVSDGVPAELAKKGADGATKFISNEQTPFFAKLKTLQPVIWGALIAYAIIFIAAAIAWRWPLLRAIREGRRPRPDVDIYGVLVRHQPGPAPIRWLLALLLFVAVSLAIIEWACPWAASHIEILREMSNYTAVNTQ</sequence>
<dbReference type="Gene3D" id="2.40.260.10">
    <property type="entry name" value="Sortase"/>
    <property type="match status" value="1"/>
</dbReference>
<feature type="active site" description="Proton donor/acceptor" evidence="2">
    <location>
        <position position="160"/>
    </location>
</feature>
<dbReference type="InterPro" id="IPR042003">
    <property type="entry name" value="Sortase_E"/>
</dbReference>
<dbReference type="SUPFAM" id="SSF63817">
    <property type="entry name" value="Sortase"/>
    <property type="match status" value="1"/>
</dbReference>
<evidence type="ECO:0000313" key="5">
    <source>
        <dbReference type="EMBL" id="RYM98769.1"/>
    </source>
</evidence>
<dbReference type="AlphaFoldDB" id="A0A315S5F8"/>
<proteinExistence type="predicted"/>
<keyword evidence="4" id="KW-0472">Membrane</keyword>
<comment type="caution">
    <text evidence="5">The sequence shown here is derived from an EMBL/GenBank/DDBJ whole genome shotgun (WGS) entry which is preliminary data.</text>
</comment>
<evidence type="ECO:0000256" key="2">
    <source>
        <dbReference type="PIRSR" id="PIRSR605754-1"/>
    </source>
</evidence>
<keyword evidence="1" id="KW-0378">Hydrolase</keyword>
<dbReference type="InterPro" id="IPR023365">
    <property type="entry name" value="Sortase_dom-sf"/>
</dbReference>
<keyword evidence="4" id="KW-0812">Transmembrane</keyword>
<accession>A0A315S5F8</accession>
<dbReference type="InterPro" id="IPR005754">
    <property type="entry name" value="Sortase"/>
</dbReference>
<dbReference type="NCBIfam" id="NF033747">
    <property type="entry name" value="class_E_sortase"/>
    <property type="match status" value="1"/>
</dbReference>
<feature type="active site" description="Acyl-thioester intermediate" evidence="2">
    <location>
        <position position="228"/>
    </location>
</feature>
<dbReference type="GO" id="GO:0016787">
    <property type="term" value="F:hydrolase activity"/>
    <property type="evidence" value="ECO:0007669"/>
    <property type="project" value="UniProtKB-KW"/>
</dbReference>
<feature type="transmembrane region" description="Helical" evidence="4">
    <location>
        <begin position="343"/>
        <end position="366"/>
    </location>
</feature>
<dbReference type="CDD" id="cd05830">
    <property type="entry name" value="Sortase_E"/>
    <property type="match status" value="1"/>
</dbReference>
<dbReference type="OMA" id="MRHGRHN"/>
<evidence type="ECO:0000256" key="1">
    <source>
        <dbReference type="ARBA" id="ARBA00022801"/>
    </source>
</evidence>
<name>A0A315S5F8_BIFAN</name>
<dbReference type="InterPro" id="IPR053465">
    <property type="entry name" value="Sortase_Class_E"/>
</dbReference>
<protein>
    <submittedName>
        <fullName evidence="5">Sortase</fullName>
    </submittedName>
</protein>
<feature type="region of interest" description="Disordered" evidence="3">
    <location>
        <begin position="80"/>
        <end position="102"/>
    </location>
</feature>
<organism evidence="5 6">
    <name type="scientific">Bifidobacterium animalis subsp. lactis</name>
    <name type="common">Bifidobacterium lactis</name>
    <dbReference type="NCBI Taxonomy" id="302911"/>
    <lineage>
        <taxon>Bacteria</taxon>
        <taxon>Bacillati</taxon>
        <taxon>Actinomycetota</taxon>
        <taxon>Actinomycetes</taxon>
        <taxon>Bifidobacteriales</taxon>
        <taxon>Bifidobacteriaceae</taxon>
        <taxon>Bifidobacterium</taxon>
    </lineage>
</organism>
<dbReference type="Pfam" id="PF04203">
    <property type="entry name" value="Sortase"/>
    <property type="match status" value="1"/>
</dbReference>
<gene>
    <name evidence="5" type="ORF">PG2011B_0052</name>
</gene>
<feature type="transmembrane region" description="Helical" evidence="4">
    <location>
        <begin position="37"/>
        <end position="59"/>
    </location>
</feature>
<evidence type="ECO:0000256" key="3">
    <source>
        <dbReference type="SAM" id="MobiDB-lite"/>
    </source>
</evidence>
<dbReference type="Proteomes" id="UP000293613">
    <property type="component" value="Unassembled WGS sequence"/>
</dbReference>
<evidence type="ECO:0000256" key="4">
    <source>
        <dbReference type="SAM" id="Phobius"/>
    </source>
</evidence>
<dbReference type="GeneID" id="29695879"/>
<feature type="region of interest" description="Disordered" evidence="3">
    <location>
        <begin position="1"/>
        <end position="20"/>
    </location>
</feature>
<feature type="transmembrane region" description="Helical" evidence="4">
    <location>
        <begin position="288"/>
        <end position="309"/>
    </location>
</feature>
<dbReference type="RefSeq" id="WP_004218365.1">
    <property type="nucleotide sequence ID" value="NZ_CAKMAC010000003.1"/>
</dbReference>
<dbReference type="EMBL" id="RSCO01000004">
    <property type="protein sequence ID" value="RYM98769.1"/>
    <property type="molecule type" value="Genomic_DNA"/>
</dbReference>
<reference evidence="5 6" key="1">
    <citation type="journal article" date="2019" name="Appl. Environ. Microbiol.">
        <title>Dissecting the evolutionary development of the Bifidobacterium animalis species through comparative genomics analyses.</title>
        <authorList>
            <person name="Lugli G.A."/>
            <person name="Mancino W."/>
            <person name="Milani C."/>
            <person name="Duranti S."/>
            <person name="Mancabelli L."/>
            <person name="Napoli S."/>
            <person name="Mangifesta M."/>
            <person name="Viappiani A."/>
            <person name="Anzalone R."/>
            <person name="Longhi G."/>
            <person name="van Sinderen D."/>
            <person name="Ventura M."/>
            <person name="Turroni F."/>
        </authorList>
    </citation>
    <scope>NUCLEOTIDE SEQUENCE [LARGE SCALE GENOMIC DNA]</scope>
    <source>
        <strain evidence="5 6">2011B</strain>
    </source>
</reference>
<keyword evidence="4" id="KW-1133">Transmembrane helix</keyword>
<evidence type="ECO:0000313" key="6">
    <source>
        <dbReference type="Proteomes" id="UP000293613"/>
    </source>
</evidence>